<evidence type="ECO:0000313" key="1">
    <source>
        <dbReference type="EMBL" id="MDI2098664.1"/>
    </source>
</evidence>
<accession>A0AAW6T605</accession>
<keyword evidence="1" id="KW-0808">Transferase</keyword>
<proteinExistence type="predicted"/>
<sequence>MTPRLVALLAVFNDARYLAGWLDRVGSQVDAVVALDDGSTDASRELLRAAPCVTRLLTVDPAEKVGWNEPLNRERLVRAGQELKGEWFIAFDADERPERRLWERMPQLLADADRHGIDVLDFALREVWDEPDHYRSDGLWGLKRKAAVFRNLGDDHEFDPAQWHGEWYPMQCHGTDRIQKVDFDLYHLKMLHADDRRARMERYQSVDPDAEYQSVGYDYLCDESGLQLTKITRDRAY</sequence>
<keyword evidence="2" id="KW-1185">Reference proteome</keyword>
<dbReference type="CDD" id="cd00761">
    <property type="entry name" value="Glyco_tranf_GTA_type"/>
    <property type="match status" value="1"/>
</dbReference>
<dbReference type="RefSeq" id="WP_281488443.1">
    <property type="nucleotide sequence ID" value="NZ_JASATX010000002.1"/>
</dbReference>
<dbReference type="AlphaFoldDB" id="A0AAW6T605"/>
<protein>
    <submittedName>
        <fullName evidence="1">Glycosyltransferase family A protein</fullName>
        <ecNumber evidence="1">2.4.-.-</ecNumber>
    </submittedName>
</protein>
<organism evidence="1 2">
    <name type="scientific">Ruicaihuangia caeni</name>
    <dbReference type="NCBI Taxonomy" id="3042517"/>
    <lineage>
        <taxon>Bacteria</taxon>
        <taxon>Bacillati</taxon>
        <taxon>Actinomycetota</taxon>
        <taxon>Actinomycetes</taxon>
        <taxon>Micrococcales</taxon>
        <taxon>Microbacteriaceae</taxon>
        <taxon>Ruicaihuangia</taxon>
    </lineage>
</organism>
<dbReference type="InterPro" id="IPR029044">
    <property type="entry name" value="Nucleotide-diphossugar_trans"/>
</dbReference>
<keyword evidence="1" id="KW-0328">Glycosyltransferase</keyword>
<name>A0AAW6T605_9MICO</name>
<evidence type="ECO:0000313" key="2">
    <source>
        <dbReference type="Proteomes" id="UP001321506"/>
    </source>
</evidence>
<reference evidence="1 2" key="1">
    <citation type="submission" date="2023-04" db="EMBL/GenBank/DDBJ databases">
        <title>Klugiella caeni sp. nov. isolated from the sludge of biochemical tank.</title>
        <authorList>
            <person name="Geng K."/>
        </authorList>
    </citation>
    <scope>NUCLEOTIDE SEQUENCE [LARGE SCALE GENOMIC DNA]</scope>
    <source>
        <strain evidence="1 2">YN-L-19</strain>
    </source>
</reference>
<comment type="caution">
    <text evidence="1">The sequence shown here is derived from an EMBL/GenBank/DDBJ whole genome shotgun (WGS) entry which is preliminary data.</text>
</comment>
<gene>
    <name evidence="1" type="ORF">QF206_06760</name>
</gene>
<dbReference type="GO" id="GO:0016757">
    <property type="term" value="F:glycosyltransferase activity"/>
    <property type="evidence" value="ECO:0007669"/>
    <property type="project" value="UniProtKB-KW"/>
</dbReference>
<dbReference type="Proteomes" id="UP001321506">
    <property type="component" value="Unassembled WGS sequence"/>
</dbReference>
<dbReference type="EMBL" id="JASATX010000002">
    <property type="protein sequence ID" value="MDI2098664.1"/>
    <property type="molecule type" value="Genomic_DNA"/>
</dbReference>
<dbReference type="SUPFAM" id="SSF53448">
    <property type="entry name" value="Nucleotide-diphospho-sugar transferases"/>
    <property type="match status" value="1"/>
</dbReference>
<dbReference type="EC" id="2.4.-.-" evidence="1"/>
<dbReference type="Gene3D" id="3.90.550.10">
    <property type="entry name" value="Spore Coat Polysaccharide Biosynthesis Protein SpsA, Chain A"/>
    <property type="match status" value="1"/>
</dbReference>